<dbReference type="InterPro" id="IPR011055">
    <property type="entry name" value="Dup_hybrid_motif"/>
</dbReference>
<evidence type="ECO:0000259" key="2">
    <source>
        <dbReference type="Pfam" id="PF01551"/>
    </source>
</evidence>
<protein>
    <submittedName>
        <fullName evidence="4">M23/M56 family metallopeptidase</fullName>
    </submittedName>
</protein>
<dbReference type="InterPro" id="IPR050570">
    <property type="entry name" value="Cell_wall_metabolism_enzyme"/>
</dbReference>
<dbReference type="RefSeq" id="WP_256618072.1">
    <property type="nucleotide sequence ID" value="NZ_JANIBC010000001.1"/>
</dbReference>
<accession>A0A9X2L8Q0</accession>
<evidence type="ECO:0000313" key="4">
    <source>
        <dbReference type="EMBL" id="MCQ8184267.1"/>
    </source>
</evidence>
<gene>
    <name evidence="4" type="ORF">NOG11_02600</name>
</gene>
<keyword evidence="1" id="KW-1133">Transmembrane helix</keyword>
<feature type="domain" description="Peptidase M56" evidence="3">
    <location>
        <begin position="156"/>
        <end position="254"/>
    </location>
</feature>
<dbReference type="SUPFAM" id="SSF51261">
    <property type="entry name" value="Duplicated hybrid motif"/>
    <property type="match status" value="1"/>
</dbReference>
<keyword evidence="5" id="KW-1185">Reference proteome</keyword>
<feature type="domain" description="M23ase beta-sheet core" evidence="2">
    <location>
        <begin position="340"/>
        <end position="434"/>
    </location>
</feature>
<evidence type="ECO:0000313" key="5">
    <source>
        <dbReference type="Proteomes" id="UP001142610"/>
    </source>
</evidence>
<dbReference type="PANTHER" id="PTHR21666">
    <property type="entry name" value="PEPTIDASE-RELATED"/>
    <property type="match status" value="1"/>
</dbReference>
<dbReference type="GO" id="GO:0004222">
    <property type="term" value="F:metalloendopeptidase activity"/>
    <property type="evidence" value="ECO:0007669"/>
    <property type="project" value="TreeGrafter"/>
</dbReference>
<evidence type="ECO:0000256" key="1">
    <source>
        <dbReference type="SAM" id="Phobius"/>
    </source>
</evidence>
<dbReference type="CDD" id="cd12797">
    <property type="entry name" value="M23_peptidase"/>
    <property type="match status" value="1"/>
</dbReference>
<dbReference type="InterPro" id="IPR016047">
    <property type="entry name" value="M23ase_b-sheet_dom"/>
</dbReference>
<dbReference type="Gene3D" id="2.70.70.10">
    <property type="entry name" value="Glucose Permease (Domain IIA)"/>
    <property type="match status" value="1"/>
</dbReference>
<feature type="transmembrane region" description="Helical" evidence="1">
    <location>
        <begin position="40"/>
        <end position="59"/>
    </location>
</feature>
<feature type="transmembrane region" description="Helical" evidence="1">
    <location>
        <begin position="98"/>
        <end position="120"/>
    </location>
</feature>
<dbReference type="Pfam" id="PF05569">
    <property type="entry name" value="Peptidase_M56"/>
    <property type="match status" value="1"/>
</dbReference>
<keyword evidence="1" id="KW-0472">Membrane</keyword>
<proteinExistence type="predicted"/>
<dbReference type="InterPro" id="IPR008756">
    <property type="entry name" value="Peptidase_M56"/>
</dbReference>
<organism evidence="4 5">
    <name type="scientific">Parvularcula maris</name>
    <dbReference type="NCBI Taxonomy" id="2965077"/>
    <lineage>
        <taxon>Bacteria</taxon>
        <taxon>Pseudomonadati</taxon>
        <taxon>Pseudomonadota</taxon>
        <taxon>Alphaproteobacteria</taxon>
        <taxon>Parvularculales</taxon>
        <taxon>Parvularculaceae</taxon>
        <taxon>Parvularcula</taxon>
    </lineage>
</organism>
<dbReference type="Pfam" id="PF01551">
    <property type="entry name" value="Peptidase_M23"/>
    <property type="match status" value="1"/>
</dbReference>
<comment type="caution">
    <text evidence="4">The sequence shown here is derived from an EMBL/GenBank/DDBJ whole genome shotgun (WGS) entry which is preliminary data.</text>
</comment>
<dbReference type="PANTHER" id="PTHR21666:SF270">
    <property type="entry name" value="MUREIN HYDROLASE ACTIVATOR ENVC"/>
    <property type="match status" value="1"/>
</dbReference>
<feature type="transmembrane region" description="Helical" evidence="1">
    <location>
        <begin position="191"/>
        <end position="208"/>
    </location>
</feature>
<dbReference type="Proteomes" id="UP001142610">
    <property type="component" value="Unassembled WGS sequence"/>
</dbReference>
<sequence length="443" mass="47414">MLTLPALTVWLVLPLLFTFAIEAARGRMSGAPLSDRSEKALLLLYLLPIPLGAALWHLAPALPEFGGLALPVEPRLDDPGSADHEHGAGSPYPSWPQLITVGVLSVVALGACLGLARFVLRIAHLTKIERTAVPVQGVADAYEAPSLSVPLLGPSGRILLPAGFSQMFASEELSMVLQHERAHRRRGDHRLYLLLGLLDALCWCHPAVRLQTIRCRLAAEMACDREACGSRNGERRRYAALVLKILNAAGSARPCAPAVFSPRTQGEFHMRLTHIMRPQRPRRKGGLIAIAATLTAVSTAGQFALAEGSSASFSVAPVAEGRVTSTYGIRADPWTKEQTRHHGLDIAAPLGTPVRAPAAGQVTRAREMGAYGNVLEVTHEGGIVTRYAQLDGFEANVGDRVRAGQTIARLGSSGRSTGPHLHLEVFVDGERVDPATVVKLPGR</sequence>
<evidence type="ECO:0000259" key="3">
    <source>
        <dbReference type="Pfam" id="PF05569"/>
    </source>
</evidence>
<dbReference type="EMBL" id="JANIBC010000001">
    <property type="protein sequence ID" value="MCQ8184267.1"/>
    <property type="molecule type" value="Genomic_DNA"/>
</dbReference>
<keyword evidence="1" id="KW-0812">Transmembrane</keyword>
<dbReference type="AlphaFoldDB" id="A0A9X2L8Q0"/>
<reference evidence="4" key="1">
    <citation type="submission" date="2022-07" db="EMBL/GenBank/DDBJ databases">
        <title>Parvularcula maris sp. nov., an algicidal bacterium isolated from seawater.</title>
        <authorList>
            <person name="Li F."/>
        </authorList>
    </citation>
    <scope>NUCLEOTIDE SEQUENCE</scope>
    <source>
        <strain evidence="4">BGMRC 0090</strain>
    </source>
</reference>
<name>A0A9X2L8Q0_9PROT</name>
<dbReference type="CDD" id="cd07341">
    <property type="entry name" value="M56_BlaR1_MecR1_like"/>
    <property type="match status" value="1"/>
</dbReference>
<feature type="transmembrane region" description="Helical" evidence="1">
    <location>
        <begin position="6"/>
        <end position="24"/>
    </location>
</feature>